<reference evidence="11" key="1">
    <citation type="journal article" date="2019" name="Int. J. Syst. Evol. Microbiol.">
        <title>The Global Catalogue of Microorganisms (GCM) 10K type strain sequencing project: providing services to taxonomists for standard genome sequencing and annotation.</title>
        <authorList>
            <consortium name="The Broad Institute Genomics Platform"/>
            <consortium name="The Broad Institute Genome Sequencing Center for Infectious Disease"/>
            <person name="Wu L."/>
            <person name="Ma J."/>
        </authorList>
    </citation>
    <scope>NUCLEOTIDE SEQUENCE [LARGE SCALE GENOMIC DNA]</scope>
    <source>
        <strain evidence="11">LMG 29894</strain>
    </source>
</reference>
<evidence type="ECO:0000256" key="5">
    <source>
        <dbReference type="ARBA" id="ARBA00022801"/>
    </source>
</evidence>
<keyword evidence="5" id="KW-0378">Hydrolase</keyword>
<dbReference type="InterPro" id="IPR054712">
    <property type="entry name" value="Cas3-like_dom"/>
</dbReference>
<keyword evidence="3" id="KW-0479">Metal-binding</keyword>
<evidence type="ECO:0000256" key="7">
    <source>
        <dbReference type="ARBA" id="ARBA00022840"/>
    </source>
</evidence>
<dbReference type="NCBIfam" id="TIGR02562">
    <property type="entry name" value="cas3_yersinia"/>
    <property type="match status" value="1"/>
</dbReference>
<dbReference type="InterPro" id="IPR048823">
    <property type="entry name" value="Cas3_I-F_Cas2"/>
</dbReference>
<dbReference type="RefSeq" id="WP_378163489.1">
    <property type="nucleotide sequence ID" value="NZ_JBHSBU010000001.1"/>
</dbReference>
<dbReference type="EMBL" id="JBHSBU010000001">
    <property type="protein sequence ID" value="MFC4159581.1"/>
    <property type="molecule type" value="Genomic_DNA"/>
</dbReference>
<comment type="similarity">
    <text evidence="1">In the N-terminal section; belongs to the CRISPR-associated nuclease Cas3-HD family.</text>
</comment>
<evidence type="ECO:0000256" key="2">
    <source>
        <dbReference type="ARBA" id="ARBA00009046"/>
    </source>
</evidence>
<protein>
    <submittedName>
        <fullName evidence="10">Type I-F CRISPR-associated helicase Cas3f</fullName>
    </submittedName>
</protein>
<evidence type="ECO:0000256" key="8">
    <source>
        <dbReference type="ARBA" id="ARBA00023118"/>
    </source>
</evidence>
<comment type="caution">
    <text evidence="10">The sequence shown here is derived from an EMBL/GenBank/DDBJ whole genome shotgun (WGS) entry which is preliminary data.</text>
</comment>
<accession>A0ABV8MR84</accession>
<keyword evidence="11" id="KW-1185">Reference proteome</keyword>
<sequence>MNVLLISQCNKKALLETRRILDQFGERVGDRTWQTPITAQGLQTLRQMLKKNARRNTAVACHWIRGRDHTELLWIVGDASRFNAYGAVPTNTTARDILRRDDENDWHTGEVIRLLSGLAALFHDFGKASKTFQQKLAKQQAIADPYRHEWVSLRLFQAFVGDDSDDLPWLRRLAALRDQPLANQDWLKKLIKDAPADPASPQAPPNRPFKSLPPLARALGWLILSHHFLPTQSYQACTPAPEALKILCRSFSPAWNNAKPDLDAKLRNACWQFPHGLPTDSRHWCRHAANLAQQILNHPDLLQQDWLDNHYVAHLSRLALMLADHHYSSGPTLARYGDPGYPLHANTDPTTRTVKQRLDEHLIGVEVTSKRVVRSLPLLERQLPRIARHKKFKERNTDPRFRWQDKAFDLARSLETRSAQQGFFGINMASTGYGKTLANARILYGLADVQRGARFCIALGLRTLTLQTGQAYRERLKLEEDDLAVMVGGAAVKELFERAQTFQAKTTEESEAARAGSESIEALSDDSYVHYEGSLPDGPFKTWLEANPQIERLLSAPILVSTIDHLIPATEGTRGGRQIAPMLRLLSSDLVLDEPDDFDLGDLPALSRLVHWAGLLGSRVLLSSATLPPALVQGLFTAYLEGRRCFQVNRGVPNQPVAICCAWFDEHGATTSDHGDEQTLAAAHREFVEKRVKKLSQSEDIRRVARIERFSLSASKPQAIRAELAVHLQRMAHELHRDHVSTDPHSGKRVSFGLIRFANIDPLIDIGQALLKLGAETGHRIHLCCYHSRHLLLMRSAIERRLDRLLKRHDPEAVFSDPEMRQWLDQYPENDHLFIVLGSPVTEVGRDHDYDWSIVEPSSMRSIIQLAGRIRRHRKGACQKPNLYLLQWNIKALEKAEQAFCKPGFENADFRLASHDLANLLSAEQLAVIDARPRIQERETLDPEGNLADLEHRRLSALMLGDERYRTAQVPWWWTTQAALSGELQRTQRFRHDPEGRERYVYEPDVDDDRLRFKLLCPQAPPVSVDYLSRPLPVELGPRIDFWGTVSYIDELRQLAIEKNMSLQAAALRFGVIDLPKQREGNQGWMYHEALGFRRFKG</sequence>
<keyword evidence="6" id="KW-0347">Helicase</keyword>
<dbReference type="InterPro" id="IPR006483">
    <property type="entry name" value="CRISPR-assoc_Cas3_HD"/>
</dbReference>
<dbReference type="Pfam" id="PF21384">
    <property type="entry name" value="Cas3_I-F_Cas2"/>
    <property type="match status" value="1"/>
</dbReference>
<dbReference type="InterPro" id="IPR027417">
    <property type="entry name" value="P-loop_NTPase"/>
</dbReference>
<dbReference type="Pfam" id="PF22590">
    <property type="entry name" value="Cas3-like_C_2"/>
    <property type="match status" value="1"/>
</dbReference>
<dbReference type="Gene3D" id="1.10.3210.30">
    <property type="match status" value="1"/>
</dbReference>
<organism evidence="10 11">
    <name type="scientific">Chitinimonas lacunae</name>
    <dbReference type="NCBI Taxonomy" id="1963018"/>
    <lineage>
        <taxon>Bacteria</taxon>
        <taxon>Pseudomonadati</taxon>
        <taxon>Pseudomonadota</taxon>
        <taxon>Betaproteobacteria</taxon>
        <taxon>Neisseriales</taxon>
        <taxon>Chitinibacteraceae</taxon>
        <taxon>Chitinimonas</taxon>
    </lineage>
</organism>
<evidence type="ECO:0000256" key="4">
    <source>
        <dbReference type="ARBA" id="ARBA00022741"/>
    </source>
</evidence>
<dbReference type="InterPro" id="IPR013395">
    <property type="entry name" value="CRISPR-assoc_Cas3_yers"/>
</dbReference>
<keyword evidence="7" id="KW-0067">ATP-binding</keyword>
<dbReference type="SUPFAM" id="SSF52540">
    <property type="entry name" value="P-loop containing nucleoside triphosphate hydrolases"/>
    <property type="match status" value="1"/>
</dbReference>
<dbReference type="Pfam" id="PF21802">
    <property type="entry name" value="Cas3-like_C"/>
    <property type="match status" value="1"/>
</dbReference>
<evidence type="ECO:0000256" key="3">
    <source>
        <dbReference type="ARBA" id="ARBA00022723"/>
    </source>
</evidence>
<keyword evidence="8" id="KW-0051">Antiviral defense</keyword>
<name>A0ABV8MR84_9NEIS</name>
<feature type="domain" description="HD Cas3-type" evidence="9">
    <location>
        <begin position="102"/>
        <end position="327"/>
    </location>
</feature>
<evidence type="ECO:0000256" key="1">
    <source>
        <dbReference type="ARBA" id="ARBA00006847"/>
    </source>
</evidence>
<evidence type="ECO:0000259" key="9">
    <source>
        <dbReference type="PROSITE" id="PS51643"/>
    </source>
</evidence>
<dbReference type="Proteomes" id="UP001595791">
    <property type="component" value="Unassembled WGS sequence"/>
</dbReference>
<comment type="similarity">
    <text evidence="2">In the central section; belongs to the CRISPR-associated helicase Cas3 family.</text>
</comment>
<evidence type="ECO:0000256" key="6">
    <source>
        <dbReference type="ARBA" id="ARBA00022806"/>
    </source>
</evidence>
<dbReference type="PROSITE" id="PS51643">
    <property type="entry name" value="HD_CAS3"/>
    <property type="match status" value="1"/>
</dbReference>
<evidence type="ECO:0000313" key="11">
    <source>
        <dbReference type="Proteomes" id="UP001595791"/>
    </source>
</evidence>
<keyword evidence="4" id="KW-0547">Nucleotide-binding</keyword>
<evidence type="ECO:0000313" key="10">
    <source>
        <dbReference type="EMBL" id="MFC4159581.1"/>
    </source>
</evidence>
<dbReference type="InterPro" id="IPR048824">
    <property type="entry name" value="Cas3-like_C"/>
</dbReference>
<proteinExistence type="inferred from homology"/>
<gene>
    <name evidence="10" type="primary">cas3f</name>
    <name evidence="10" type="ORF">ACFOW7_09485</name>
</gene>
<dbReference type="InterPro" id="IPR038257">
    <property type="entry name" value="CRISPR-assoc_Cas3_HD_sf"/>
</dbReference>